<sequence length="90" mass="10283">METAERVKGGFELVLTEHDDKQAIYETWVALSTDSHGFHRYIISTGVCERLDKTKPTECDLSLATRIAGVINRAVEQTGQLPERITREYW</sequence>
<comment type="caution">
    <text evidence="1">The sequence shown here is derived from an EMBL/GenBank/DDBJ whole genome shotgun (WGS) entry which is preliminary data.</text>
</comment>
<evidence type="ECO:0000313" key="1">
    <source>
        <dbReference type="EMBL" id="MFD1891238.1"/>
    </source>
</evidence>
<organism evidence="1 2">
    <name type="scientific">Luteococcus peritonei</name>
    <dbReference type="NCBI Taxonomy" id="88874"/>
    <lineage>
        <taxon>Bacteria</taxon>
        <taxon>Bacillati</taxon>
        <taxon>Actinomycetota</taxon>
        <taxon>Actinomycetes</taxon>
        <taxon>Propionibacteriales</taxon>
        <taxon>Propionibacteriaceae</taxon>
        <taxon>Luteococcus</taxon>
    </lineage>
</organism>
<keyword evidence="2" id="KW-1185">Reference proteome</keyword>
<accession>A0ABW4RY26</accession>
<dbReference type="EMBL" id="JBHUFZ010000032">
    <property type="protein sequence ID" value="MFD1891238.1"/>
    <property type="molecule type" value="Genomic_DNA"/>
</dbReference>
<name>A0ABW4RY26_9ACTN</name>
<dbReference type="RefSeq" id="WP_343875498.1">
    <property type="nucleotide sequence ID" value="NZ_BAAAIX010000033.1"/>
</dbReference>
<reference evidence="2" key="1">
    <citation type="journal article" date="2019" name="Int. J. Syst. Evol. Microbiol.">
        <title>The Global Catalogue of Microorganisms (GCM) 10K type strain sequencing project: providing services to taxonomists for standard genome sequencing and annotation.</title>
        <authorList>
            <consortium name="The Broad Institute Genomics Platform"/>
            <consortium name="The Broad Institute Genome Sequencing Center for Infectious Disease"/>
            <person name="Wu L."/>
            <person name="Ma J."/>
        </authorList>
    </citation>
    <scope>NUCLEOTIDE SEQUENCE [LARGE SCALE GENOMIC DNA]</scope>
    <source>
        <strain evidence="2">CAIM 431</strain>
    </source>
</reference>
<gene>
    <name evidence="1" type="ORF">ACFSCS_13755</name>
</gene>
<evidence type="ECO:0000313" key="2">
    <source>
        <dbReference type="Proteomes" id="UP001597326"/>
    </source>
</evidence>
<proteinExistence type="predicted"/>
<protein>
    <submittedName>
        <fullName evidence="1">Uncharacterized protein</fullName>
    </submittedName>
</protein>
<dbReference type="Proteomes" id="UP001597326">
    <property type="component" value="Unassembled WGS sequence"/>
</dbReference>